<feature type="compositionally biased region" description="Low complexity" evidence="1">
    <location>
        <begin position="197"/>
        <end position="216"/>
    </location>
</feature>
<gene>
    <name evidence="3" type="ORF">EV690_1450</name>
</gene>
<accession>A0A4R1K185</accession>
<dbReference type="AlphaFoldDB" id="A0A4R1K185"/>
<sequence>MTEILTHLLAAGLIENIDGDETRFGKIEVAAQKIATELTETPKKLIPALLAGINPDVNSSDPAIEEAQNALVAEWKTMSSAYPSPPINLFRAILLEACRQAAEKSDKHASVLWLTAADSVCLMRLSKEESVVRNLLKNFAEKTERWATSAGDVPKAPRQAVDKLSWTPVSSNIEKVNRQKLRPKMGDAAGNSHIHSDGSNKNGGNPNNNWPSQNAATAAAWAGDFAERMTNAIGDELDNLSLQLSSVLDNQSQNFSKQIEKSLNEHRKFIQRISKANLSEQQAEITRLNVLWWSEALYSISFQQSYRELELPLAIIAMPWDLLSEGLAIPTPASVSYMLSESVCKLEKASFEDQIVLCDLLALLSSKKDIFPKEFIDSISAAPLEGMLTLRDLVALVLKEQPSDLEELLKRANIASDFKISVPVLSRAVFRQEQAIRLIEEE</sequence>
<evidence type="ECO:0000313" key="4">
    <source>
        <dbReference type="Proteomes" id="UP000295565"/>
    </source>
</evidence>
<name>A0A4R1K185_9GAMM</name>
<comment type="caution">
    <text evidence="3">The sequence shown here is derived from an EMBL/GenBank/DDBJ whole genome shotgun (WGS) entry which is preliminary data.</text>
</comment>
<dbReference type="OrthoDB" id="958025at2"/>
<dbReference type="Proteomes" id="UP000295565">
    <property type="component" value="Unassembled WGS sequence"/>
</dbReference>
<dbReference type="RefSeq" id="WP_131912303.1">
    <property type="nucleotide sequence ID" value="NZ_OU594967.1"/>
</dbReference>
<evidence type="ECO:0000256" key="1">
    <source>
        <dbReference type="SAM" id="MobiDB-lite"/>
    </source>
</evidence>
<proteinExistence type="predicted"/>
<evidence type="ECO:0000313" key="3">
    <source>
        <dbReference type="EMBL" id="TCK57756.1"/>
    </source>
</evidence>
<dbReference type="EMBL" id="SMGD01000012">
    <property type="protein sequence ID" value="TCK57756.1"/>
    <property type="molecule type" value="Genomic_DNA"/>
</dbReference>
<dbReference type="InterPro" id="IPR045523">
    <property type="entry name" value="GASH"/>
</dbReference>
<keyword evidence="4" id="KW-1185">Reference proteome</keyword>
<dbReference type="Pfam" id="PF19994">
    <property type="entry name" value="GASH"/>
    <property type="match status" value="1"/>
</dbReference>
<protein>
    <recommendedName>
        <fullName evidence="2">GTPase-associated system helical domain-containing protein</fullName>
    </recommendedName>
</protein>
<reference evidence="3 4" key="1">
    <citation type="submission" date="2019-03" db="EMBL/GenBank/DDBJ databases">
        <title>Genomic Encyclopedia of Type Strains, Phase IV (KMG-IV): sequencing the most valuable type-strain genomes for metagenomic binning, comparative biology and taxonomic classification.</title>
        <authorList>
            <person name="Goeker M."/>
        </authorList>
    </citation>
    <scope>NUCLEOTIDE SEQUENCE [LARGE SCALE GENOMIC DNA]</scope>
    <source>
        <strain evidence="3 4">DSM 18577</strain>
    </source>
</reference>
<organism evidence="3 4">
    <name type="scientific">Celerinatantimonas diazotrophica</name>
    <dbReference type="NCBI Taxonomy" id="412034"/>
    <lineage>
        <taxon>Bacteria</taxon>
        <taxon>Pseudomonadati</taxon>
        <taxon>Pseudomonadota</taxon>
        <taxon>Gammaproteobacteria</taxon>
        <taxon>Celerinatantimonadaceae</taxon>
        <taxon>Celerinatantimonas</taxon>
    </lineage>
</organism>
<feature type="domain" description="GTPase-associated system helical" evidence="2">
    <location>
        <begin position="6"/>
        <end position="438"/>
    </location>
</feature>
<feature type="region of interest" description="Disordered" evidence="1">
    <location>
        <begin position="178"/>
        <end position="216"/>
    </location>
</feature>
<evidence type="ECO:0000259" key="2">
    <source>
        <dbReference type="Pfam" id="PF19994"/>
    </source>
</evidence>